<feature type="signal peptide" evidence="1">
    <location>
        <begin position="1"/>
        <end position="26"/>
    </location>
</feature>
<organism evidence="3 4">
    <name type="scientific">Candidatus Enterocola intestinipullorum</name>
    <dbReference type="NCBI Taxonomy" id="2840783"/>
    <lineage>
        <taxon>Bacteria</taxon>
        <taxon>Pseudomonadati</taxon>
        <taxon>Bacteroidota</taxon>
        <taxon>Bacteroidia</taxon>
        <taxon>Bacteroidales</taxon>
        <taxon>Candidatus Enterocola</taxon>
    </lineage>
</organism>
<evidence type="ECO:0000256" key="1">
    <source>
        <dbReference type="SAM" id="SignalP"/>
    </source>
</evidence>
<evidence type="ECO:0000259" key="2">
    <source>
        <dbReference type="Pfam" id="PF18990"/>
    </source>
</evidence>
<proteinExistence type="predicted"/>
<dbReference type="AlphaFoldDB" id="A0A9D9HED3"/>
<keyword evidence="1" id="KW-0732">Signal</keyword>
<dbReference type="Pfam" id="PF18990">
    <property type="entry name" value="DUF5723"/>
    <property type="match status" value="1"/>
</dbReference>
<reference evidence="3" key="2">
    <citation type="journal article" date="2021" name="PeerJ">
        <title>Extensive microbial diversity within the chicken gut microbiome revealed by metagenomics and culture.</title>
        <authorList>
            <person name="Gilroy R."/>
            <person name="Ravi A."/>
            <person name="Getino M."/>
            <person name="Pursley I."/>
            <person name="Horton D.L."/>
            <person name="Alikhan N.F."/>
            <person name="Baker D."/>
            <person name="Gharbi K."/>
            <person name="Hall N."/>
            <person name="Watson M."/>
            <person name="Adriaenssens E.M."/>
            <person name="Foster-Nyarko E."/>
            <person name="Jarju S."/>
            <person name="Secka A."/>
            <person name="Antonio M."/>
            <person name="Oren A."/>
            <person name="Chaudhuri R.R."/>
            <person name="La Ragione R."/>
            <person name="Hildebrand F."/>
            <person name="Pallen M.J."/>
        </authorList>
    </citation>
    <scope>NUCLEOTIDE SEQUENCE</scope>
    <source>
        <strain evidence="3">D3-1215</strain>
    </source>
</reference>
<evidence type="ECO:0000313" key="4">
    <source>
        <dbReference type="Proteomes" id="UP000823637"/>
    </source>
</evidence>
<reference evidence="3" key="1">
    <citation type="submission" date="2020-10" db="EMBL/GenBank/DDBJ databases">
        <authorList>
            <person name="Gilroy R."/>
        </authorList>
    </citation>
    <scope>NUCLEOTIDE SEQUENCE</scope>
    <source>
        <strain evidence="3">D3-1215</strain>
    </source>
</reference>
<dbReference type="PROSITE" id="PS51257">
    <property type="entry name" value="PROKAR_LIPOPROTEIN"/>
    <property type="match status" value="1"/>
</dbReference>
<comment type="caution">
    <text evidence="3">The sequence shown here is derived from an EMBL/GenBank/DDBJ whole genome shotgun (WGS) entry which is preliminary data.</text>
</comment>
<accession>A0A9D9HED3</accession>
<feature type="chain" id="PRO_5038449350" description="DUF5723 domain-containing protein" evidence="1">
    <location>
        <begin position="27"/>
        <end position="467"/>
    </location>
</feature>
<protein>
    <recommendedName>
        <fullName evidence="2">DUF5723 domain-containing protein</fullName>
    </recommendedName>
</protein>
<gene>
    <name evidence="3" type="ORF">IAC32_04660</name>
</gene>
<evidence type="ECO:0000313" key="3">
    <source>
        <dbReference type="EMBL" id="MBO8447018.1"/>
    </source>
</evidence>
<sequence length="467" mass="50997">MNKIKRHIKSIVLAFMVLSSSCALHAAPNSLYFMHDLPYKMYMNPALQPDSVFATYVELPVISSTSVGLNAGGVSMYDVMQPSADGLVPVTNPNYQGKDEFYNSLKNTTRVNTSFSTDIFGFGFRLKTKGYLSFNLSLRGSVSAGVPKDMFKLLMYGTPDADGVNNFDWSLTSSTLNAYLDFSGGYSRKINDKWNVGGRIHVLTGLASASASFDEFGLAASTSQWTLTNRGRLQYSIPGVRFALDENGMITGVSSDMDASDIIGSLGGGLAFDVGAEFKPLKGLSVSLSFADLGFLYYKGNVMSSNGEASFDGVPIENLDEFTVNVADSIGALFADGFTYEQREQGFANMLNAKMYIAAEYKFLRDMMSVGLLSKTEFNTSFVEQEITLAYTVRPCRWFGFLASYSFFSGGFNTLGLGMTISVPGINLYVVTDYLPMYYSAEGIPFRSSALNVQAGLVMTFGGRWKK</sequence>
<dbReference type="InterPro" id="IPR043781">
    <property type="entry name" value="DUF5723"/>
</dbReference>
<feature type="domain" description="DUF5723" evidence="2">
    <location>
        <begin position="45"/>
        <end position="433"/>
    </location>
</feature>
<dbReference type="EMBL" id="JADIMR010000071">
    <property type="protein sequence ID" value="MBO8447018.1"/>
    <property type="molecule type" value="Genomic_DNA"/>
</dbReference>
<name>A0A9D9HED3_9BACT</name>
<dbReference type="Proteomes" id="UP000823637">
    <property type="component" value="Unassembled WGS sequence"/>
</dbReference>